<dbReference type="GO" id="GO:0016274">
    <property type="term" value="F:protein-arginine N-methyltransferase activity"/>
    <property type="evidence" value="ECO:0007669"/>
    <property type="project" value="InterPro"/>
</dbReference>
<reference evidence="2 3" key="1">
    <citation type="submission" date="2016-01" db="EMBL/GenBank/DDBJ databases">
        <title>Complete genome and mega plasmid sequence of Sphingomonas panacis DCY99 elicits systemic resistance in rice to Xanthomonas oryzae.</title>
        <authorList>
            <person name="Kim Y.J."/>
            <person name="Yang D.C."/>
            <person name="Sing P."/>
        </authorList>
    </citation>
    <scope>NUCLEOTIDE SEQUENCE [LARGE SCALE GENOMIC DNA]</scope>
    <source>
        <strain evidence="2 3">DCY99</strain>
    </source>
</reference>
<evidence type="ECO:0000313" key="2">
    <source>
        <dbReference type="EMBL" id="AOH85630.1"/>
    </source>
</evidence>
<dbReference type="RefSeq" id="WP_069206164.1">
    <property type="nucleotide sequence ID" value="NZ_CP014168.1"/>
</dbReference>
<protein>
    <recommendedName>
        <fullName evidence="1">Methyltransferase domain-containing protein</fullName>
    </recommendedName>
</protein>
<dbReference type="Gene3D" id="2.70.160.11">
    <property type="entry name" value="Hnrnp arginine n-methyltransferase1"/>
    <property type="match status" value="1"/>
</dbReference>
<dbReference type="CDD" id="cd02440">
    <property type="entry name" value="AdoMet_MTases"/>
    <property type="match status" value="1"/>
</dbReference>
<feature type="domain" description="Methyltransferase" evidence="1">
    <location>
        <begin position="17"/>
        <end position="114"/>
    </location>
</feature>
<dbReference type="Gene3D" id="3.40.50.150">
    <property type="entry name" value="Vaccinia Virus protein VP39"/>
    <property type="match status" value="1"/>
</dbReference>
<keyword evidence="3" id="KW-1185">Reference proteome</keyword>
<dbReference type="InterPro" id="IPR025799">
    <property type="entry name" value="Arg_MeTrfase"/>
</dbReference>
<accession>A0A1B3ZDY2</accession>
<dbReference type="Pfam" id="PF13649">
    <property type="entry name" value="Methyltransf_25"/>
    <property type="match status" value="1"/>
</dbReference>
<dbReference type="AlphaFoldDB" id="A0A1B3ZDY2"/>
<dbReference type="PANTHER" id="PTHR11006">
    <property type="entry name" value="PROTEIN ARGININE N-METHYLTRANSFERASE"/>
    <property type="match status" value="1"/>
</dbReference>
<dbReference type="InterPro" id="IPR029063">
    <property type="entry name" value="SAM-dependent_MTases_sf"/>
</dbReference>
<dbReference type="Proteomes" id="UP000094256">
    <property type="component" value="Chromosome"/>
</dbReference>
<organism evidence="2 3">
    <name type="scientific">Sphingomonas panacis</name>
    <dbReference type="NCBI Taxonomy" id="1560345"/>
    <lineage>
        <taxon>Bacteria</taxon>
        <taxon>Pseudomonadati</taxon>
        <taxon>Pseudomonadota</taxon>
        <taxon>Alphaproteobacteria</taxon>
        <taxon>Sphingomonadales</taxon>
        <taxon>Sphingomonadaceae</taxon>
        <taxon>Sphingomonas</taxon>
    </lineage>
</organism>
<sequence>MQAYRRAIEAAAPGRRIVDLGTGADAPLAIMCAKAGASHVDAIEVMPDSAAAARRRIAQLGLDGQIDVHCGSSSTVTLDQPADLCVSEIIGMIAGAEGVTAALKDAKRLLGPGGRMLPSRCITWFAPAEAASPVYVDEDCTAVADHYAERIYRSIGHRFPLTRIVTFNFPEANLLAAKKPFEDLDFNTDSIEQASDSVTFTTMKAGRCEGFVLWIELHVDADNIVSSWQGSSWAPVFLAMPPVMVAPGDSIAVNLSRFVKRPGENPSYEIIGNIYRGGRRTGSVEILSHYT</sequence>
<gene>
    <name evidence="2" type="ORF">AWL63_18485</name>
</gene>
<name>A0A1B3ZDY2_9SPHN</name>
<dbReference type="KEGG" id="span:AWL63_18485"/>
<dbReference type="GO" id="GO:0042054">
    <property type="term" value="F:histone methyltransferase activity"/>
    <property type="evidence" value="ECO:0007669"/>
    <property type="project" value="TreeGrafter"/>
</dbReference>
<proteinExistence type="predicted"/>
<dbReference type="PANTHER" id="PTHR11006:SF4">
    <property type="entry name" value="PROTEIN ARGININE N-METHYLTRANSFERASE 7"/>
    <property type="match status" value="1"/>
</dbReference>
<dbReference type="EMBL" id="CP014168">
    <property type="protein sequence ID" value="AOH85630.1"/>
    <property type="molecule type" value="Genomic_DNA"/>
</dbReference>
<dbReference type="STRING" id="1560345.AWL63_18485"/>
<evidence type="ECO:0000259" key="1">
    <source>
        <dbReference type="Pfam" id="PF13649"/>
    </source>
</evidence>
<dbReference type="SUPFAM" id="SSF53335">
    <property type="entry name" value="S-adenosyl-L-methionine-dependent methyltransferases"/>
    <property type="match status" value="1"/>
</dbReference>
<evidence type="ECO:0000313" key="3">
    <source>
        <dbReference type="Proteomes" id="UP000094256"/>
    </source>
</evidence>
<dbReference type="InterPro" id="IPR041698">
    <property type="entry name" value="Methyltransf_25"/>
</dbReference>